<dbReference type="Proteomes" id="UP000503222">
    <property type="component" value="Chromosome"/>
</dbReference>
<evidence type="ECO:0000313" key="2">
    <source>
        <dbReference type="Proteomes" id="UP000503222"/>
    </source>
</evidence>
<gene>
    <name evidence="1" type="ORF">G7077_06605</name>
</gene>
<sequence length="88" mass="9025">MGAGYFIIAILGCADGSGACTPVATEPTHYATKAECVANVDAALARSTDLDFPELMAECREVSAPLGASATTPKREAPRVILASARRG</sequence>
<proteinExistence type="predicted"/>
<accession>A0A6G7YPE6</accession>
<dbReference type="KEGG" id="spii:G7077_06605"/>
<dbReference type="EMBL" id="CP049869">
    <property type="protein sequence ID" value="QIK78613.1"/>
    <property type="molecule type" value="Genomic_DNA"/>
</dbReference>
<dbReference type="AlphaFoldDB" id="A0A6G7YPE6"/>
<evidence type="ECO:0000313" key="1">
    <source>
        <dbReference type="EMBL" id="QIK78613.1"/>
    </source>
</evidence>
<reference evidence="1 2" key="1">
    <citation type="submission" date="2020-03" db="EMBL/GenBank/DDBJ databases">
        <title>Sphingomonas sp. nov., isolated from fish.</title>
        <authorList>
            <person name="Hyun D.-W."/>
            <person name="Bae J.-W."/>
        </authorList>
    </citation>
    <scope>NUCLEOTIDE SEQUENCE [LARGE SCALE GENOMIC DNA]</scope>
    <source>
        <strain evidence="1 2">HDW15B</strain>
    </source>
</reference>
<organism evidence="1 2">
    <name type="scientific">Sphingomonas piscis</name>
    <dbReference type="NCBI Taxonomy" id="2714943"/>
    <lineage>
        <taxon>Bacteria</taxon>
        <taxon>Pseudomonadati</taxon>
        <taxon>Pseudomonadota</taxon>
        <taxon>Alphaproteobacteria</taxon>
        <taxon>Sphingomonadales</taxon>
        <taxon>Sphingomonadaceae</taxon>
        <taxon>Sphingomonas</taxon>
    </lineage>
</organism>
<dbReference type="RefSeq" id="WP_166411006.1">
    <property type="nucleotide sequence ID" value="NZ_CP049869.1"/>
</dbReference>
<name>A0A6G7YPE6_9SPHN</name>
<keyword evidence="2" id="KW-1185">Reference proteome</keyword>
<protein>
    <submittedName>
        <fullName evidence="1">Uncharacterized protein</fullName>
    </submittedName>
</protein>